<dbReference type="PROSITE" id="PS50887">
    <property type="entry name" value="GGDEF"/>
    <property type="match status" value="1"/>
</dbReference>
<name>E6PZ66_9ZZZZ</name>
<dbReference type="CDD" id="cd01949">
    <property type="entry name" value="GGDEF"/>
    <property type="match status" value="1"/>
</dbReference>
<dbReference type="AlphaFoldDB" id="E6PZ66"/>
<evidence type="ECO:0000259" key="1">
    <source>
        <dbReference type="PROSITE" id="PS50887"/>
    </source>
</evidence>
<dbReference type="PANTHER" id="PTHR46663">
    <property type="entry name" value="DIGUANYLATE CYCLASE DGCT-RELATED"/>
    <property type="match status" value="1"/>
</dbReference>
<dbReference type="Gene3D" id="3.30.70.270">
    <property type="match status" value="1"/>
</dbReference>
<dbReference type="InterPro" id="IPR029787">
    <property type="entry name" value="Nucleotide_cyclase"/>
</dbReference>
<evidence type="ECO:0000313" key="2">
    <source>
        <dbReference type="EMBL" id="CBI00225.1"/>
    </source>
</evidence>
<feature type="domain" description="GGDEF" evidence="1">
    <location>
        <begin position="1"/>
        <end position="103"/>
    </location>
</feature>
<dbReference type="InterPro" id="IPR000160">
    <property type="entry name" value="GGDEF_dom"/>
</dbReference>
<accession>E6PZ66</accession>
<reference evidence="2" key="1">
    <citation type="submission" date="2009-10" db="EMBL/GenBank/DDBJ databases">
        <title>Diversity of trophic interactions inside an arsenic-rich microbial ecosystem.</title>
        <authorList>
            <person name="Bertin P.N."/>
            <person name="Heinrich-Salmeron A."/>
            <person name="Pelletier E."/>
            <person name="Goulhen-Chollet F."/>
            <person name="Arsene-Ploetze F."/>
            <person name="Gallien S."/>
            <person name="Calteau A."/>
            <person name="Vallenet D."/>
            <person name="Casiot C."/>
            <person name="Chane-Woon-Ming B."/>
            <person name="Giloteaux L."/>
            <person name="Barakat M."/>
            <person name="Bonnefoy V."/>
            <person name="Bruneel O."/>
            <person name="Chandler M."/>
            <person name="Cleiss J."/>
            <person name="Duran R."/>
            <person name="Elbaz-Poulichet F."/>
            <person name="Fonknechten N."/>
            <person name="Lauga B."/>
            <person name="Mornico D."/>
            <person name="Ortet P."/>
            <person name="Schaeffer C."/>
            <person name="Siguier P."/>
            <person name="Alexander Thil Smith A."/>
            <person name="Van Dorsselaer A."/>
            <person name="Weissenbach J."/>
            <person name="Medigue C."/>
            <person name="Le Paslier D."/>
        </authorList>
    </citation>
    <scope>NUCLEOTIDE SEQUENCE</scope>
</reference>
<dbReference type="SMART" id="SM00267">
    <property type="entry name" value="GGDEF"/>
    <property type="match status" value="1"/>
</dbReference>
<proteinExistence type="predicted"/>
<dbReference type="Pfam" id="PF00990">
    <property type="entry name" value="GGDEF"/>
    <property type="match status" value="1"/>
</dbReference>
<gene>
    <name evidence="2" type="ORF">CARN3_1226</name>
</gene>
<dbReference type="NCBIfam" id="TIGR00254">
    <property type="entry name" value="GGDEF"/>
    <property type="match status" value="1"/>
</dbReference>
<comment type="caution">
    <text evidence="2">The sequence shown here is derived from an EMBL/GenBank/DDBJ whole genome shotgun (WGS) entry which is preliminary data.</text>
</comment>
<sequence>MGQRLLSSVRESDTVARMGGDEFVIVMPDLNSIQDVERCGEQIIRNASQPVEISGWTISLTLSVGVSIFPEHGRTAEELLRNADAAMYNVKESGRNNISVFDETLANRRR</sequence>
<dbReference type="InterPro" id="IPR043128">
    <property type="entry name" value="Rev_trsase/Diguanyl_cyclase"/>
</dbReference>
<organism evidence="2">
    <name type="scientific">mine drainage metagenome</name>
    <dbReference type="NCBI Taxonomy" id="410659"/>
    <lineage>
        <taxon>unclassified sequences</taxon>
        <taxon>metagenomes</taxon>
        <taxon>ecological metagenomes</taxon>
    </lineage>
</organism>
<dbReference type="InterPro" id="IPR052163">
    <property type="entry name" value="DGC-Regulatory_Protein"/>
</dbReference>
<dbReference type="PANTHER" id="PTHR46663:SF2">
    <property type="entry name" value="GGDEF DOMAIN-CONTAINING PROTEIN"/>
    <property type="match status" value="1"/>
</dbReference>
<dbReference type="SUPFAM" id="SSF55073">
    <property type="entry name" value="Nucleotide cyclase"/>
    <property type="match status" value="1"/>
</dbReference>
<dbReference type="EMBL" id="CABN01000106">
    <property type="protein sequence ID" value="CBI00225.1"/>
    <property type="molecule type" value="Genomic_DNA"/>
</dbReference>
<protein>
    <recommendedName>
        <fullName evidence="1">GGDEF domain-containing protein</fullName>
    </recommendedName>
</protein>